<comment type="caution">
    <text evidence="4">The sequence shown here is derived from an EMBL/GenBank/DDBJ whole genome shotgun (WGS) entry which is preliminary data.</text>
</comment>
<dbReference type="PROSITE" id="PS01186">
    <property type="entry name" value="EGF_2"/>
    <property type="match status" value="1"/>
</dbReference>
<reference evidence="4" key="1">
    <citation type="submission" date="2021-09" db="EMBL/GenBank/DDBJ databases">
        <authorList>
            <consortium name="AG Swart"/>
            <person name="Singh M."/>
            <person name="Singh A."/>
            <person name="Seah K."/>
            <person name="Emmerich C."/>
        </authorList>
    </citation>
    <scope>NUCLEOTIDE SEQUENCE</scope>
    <source>
        <strain evidence="4">ATCC30299</strain>
    </source>
</reference>
<gene>
    <name evidence="4" type="ORF">BSTOLATCC_MIC9757</name>
</gene>
<dbReference type="SUPFAM" id="SSF57196">
    <property type="entry name" value="EGF/Laminin"/>
    <property type="match status" value="1"/>
</dbReference>
<dbReference type="InterPro" id="IPR000742">
    <property type="entry name" value="EGF"/>
</dbReference>
<feature type="domain" description="EGF-like" evidence="2 3">
    <location>
        <begin position="30"/>
        <end position="41"/>
    </location>
</feature>
<evidence type="ECO:0000259" key="2">
    <source>
        <dbReference type="PROSITE" id="PS00022"/>
    </source>
</evidence>
<protein>
    <recommendedName>
        <fullName evidence="2 3">EGF-like domain-containing protein</fullName>
    </recommendedName>
</protein>
<name>A0AAU9IJL2_9CILI</name>
<proteinExistence type="predicted"/>
<keyword evidence="1" id="KW-1133">Transmembrane helix</keyword>
<dbReference type="EMBL" id="CAJZBQ010000011">
    <property type="protein sequence ID" value="CAG9313956.1"/>
    <property type="molecule type" value="Genomic_DNA"/>
</dbReference>
<evidence type="ECO:0000313" key="4">
    <source>
        <dbReference type="EMBL" id="CAG9313956.1"/>
    </source>
</evidence>
<feature type="transmembrane region" description="Helical" evidence="1">
    <location>
        <begin position="53"/>
        <end position="78"/>
    </location>
</feature>
<evidence type="ECO:0000256" key="1">
    <source>
        <dbReference type="SAM" id="Phobius"/>
    </source>
</evidence>
<dbReference type="AlphaFoldDB" id="A0AAU9IJL2"/>
<keyword evidence="5" id="KW-1185">Reference proteome</keyword>
<evidence type="ECO:0000259" key="3">
    <source>
        <dbReference type="PROSITE" id="PS01186"/>
    </source>
</evidence>
<dbReference type="PROSITE" id="PS00022">
    <property type="entry name" value="EGF_1"/>
    <property type="match status" value="1"/>
</dbReference>
<organism evidence="4 5">
    <name type="scientific">Blepharisma stoltei</name>
    <dbReference type="NCBI Taxonomy" id="1481888"/>
    <lineage>
        <taxon>Eukaryota</taxon>
        <taxon>Sar</taxon>
        <taxon>Alveolata</taxon>
        <taxon>Ciliophora</taxon>
        <taxon>Postciliodesmatophora</taxon>
        <taxon>Heterotrichea</taxon>
        <taxon>Heterotrichida</taxon>
        <taxon>Blepharismidae</taxon>
        <taxon>Blepharisma</taxon>
    </lineage>
</organism>
<keyword evidence="1" id="KW-0812">Transmembrane</keyword>
<keyword evidence="1" id="KW-0472">Membrane</keyword>
<accession>A0AAU9IJL2</accession>
<sequence>MASYNVSAVEGDNSCSPACINGGYCQNQICFCKSPYAGHYCEEDLGIVTRVNFFVLFLMIIGGLIIGFLLAFVVRFIWDCLCIREPKKLEGSEDEWKS</sequence>
<dbReference type="Proteomes" id="UP001162131">
    <property type="component" value="Unassembled WGS sequence"/>
</dbReference>
<evidence type="ECO:0000313" key="5">
    <source>
        <dbReference type="Proteomes" id="UP001162131"/>
    </source>
</evidence>
<dbReference type="Gene3D" id="2.10.25.10">
    <property type="entry name" value="Laminin"/>
    <property type="match status" value="1"/>
</dbReference>